<dbReference type="NCBIfam" id="TIGR03696">
    <property type="entry name" value="Rhs_assc_core"/>
    <property type="match status" value="1"/>
</dbReference>
<proteinExistence type="predicted"/>
<dbReference type="SUPFAM" id="SSF50978">
    <property type="entry name" value="WD40 repeat-like"/>
    <property type="match status" value="1"/>
</dbReference>
<dbReference type="InterPro" id="IPR045351">
    <property type="entry name" value="DUF6531"/>
</dbReference>
<dbReference type="EMBL" id="LT906441">
    <property type="protein sequence ID" value="SNV32049.1"/>
    <property type="molecule type" value="Genomic_DNA"/>
</dbReference>
<dbReference type="Pfam" id="PF20148">
    <property type="entry name" value="DUF6531"/>
    <property type="match status" value="1"/>
</dbReference>
<dbReference type="InterPro" id="IPR006530">
    <property type="entry name" value="YD"/>
</dbReference>
<sequence length="1851" mass="197897">MVDLNGLGDYQDSVNFDSGVAIEFAAALREAASKVMTFDGERGHAASMALGEFQGFFSQVFKRNMQVASEDAAEFAAAFREAADEVDYLAEEARKEDERRKAVRDYASRHDSWWEKLGDKILGDEEFDPSILPRATPPEKRFVSVGKVSVRQTDTGLRGPSGGVSSAIPESLSGAAREIHAANQQVTPAGVLETDYETFRAKCQYGDLDVGTLFSHYRCWVGYNNDDVTWLEAVAKAFRAAGGSGVISLADAALDAALQSAGVNRDREDLRVDSPTLGGIDPTTGYIEDPVNSATGNFVAPETDLDFGGVSHGLVFSRLYNSTLAAALTESEVPLPGGVLGPGWASTVDQRLLIESGQVRWVRGDGRHIIFPHTATSSITNSTSASADTASGSGESPVWRAERANMWVSQCEGADVTGFDAAGLSGLVWQVSDNEGGRWIFDADGNWLAAGHGPVDLVWVERVDGVITTLRSGWGRALNFTYEQGRLTSVMAGDGRQVFYDYDSQGRLAVVRRPDGVWRYQWDGWLLTEVLDGTGVVQCANTFDSLGRIRTQLVAGGHQTRMVYLPGGVTVADDGDGHHSNTWISDARGRTVGIIDCDGQRTSMLYDAFGNMIHLTDRAGAVTRHSYDGRGRRTRTQLATGGVIEYGWDDCDRLATVSTDGMTRLRLEYEGLDRDPVRAVDAKDNATAMSWSQGLLRELVDATGAKVGFDYDEFGQLSGVTNGVGDTWRILHDQAGRIRETITPLGYRTVLSYDDAGHLVSRVDPDGAHWVYSYDPAGNLETVTAPDGGQTSYTWCPDGQVASITDPAGATTTYAYDGLGDLSAIGLPGGVQWQFLRDAMSRLCQLTDPAGGRWRADYGVNGDITSVVDPTGVRQSLTTKGHQDQVTNATGRVVAARTWDDYGRLTSTTDVFGATERIDYDECGLPTALTDSTGAITRFDHDAAGRLTTVTSPGGLVHRYDYDATGRLATMTNPAGATTHYHYDADGRLTTRIDPTGETTCHSWDAAGRLIRTTIGDVVTYSACYDACGRPIRIWDPVAATRHFTWDAAGHLISAVDPTGGVHRYAWDKRGRLVICTDATGALTTYRYTDLDQLAEITHPNGTTTKYTWDDAGHLTSHTAPDGTTTGYETIDGVEVVTINGEMSTRTSWDINAHTLHIADHTNPDVPQRHTITFDSRGLPLTHITTNDDDVVDHHEWVWDSDRRLIRADDTHSVVSYRYRPDGLPGTITHSRLGVVDLDWDVAGRLVDVRTPDHHDHWDHAASTHSVDGATTRIRRDDHGRVTGLDTPAGAYHYGYDHSGSLVDAVGPRSHHRWVHDAVGRLCSHSVEAEDGSHAETCHTWDSAGRLARTVNRTCDDAVTETCYSYDQCGRRVSATSSDGGRRDYSWDGRGWLAGYTDVSHDVITHVNALGNLSDVTADGRCVHVDWDLVTGDPTSIGGRPVLPVPGDRTLGVMSGGGADLWRATTPIESADPYQPVFDSVAGLDDTIGFVGAALSVAGHPWWGVRLYDPATSAFLTPDPAIPPSGALWASNPYNYAANDPLNLIDPTGLHPVTDAQLNDLAHSIDTQGWWNRNKDYVIAGALIAGGIALTFSGVGTGAGMALLVGAVSNAAIGAGSTIAIEKLSTGKVNWCDVALAAASGAFTGGFGNWANTVAINASKGAVAGLRTMASVNASSGAIASAIDYTVEPGEKTTRGYLGAITSGAVTGAISGTADVAGGSIAKTQRVFKNRQFTATSAPAKAAKYAITFGASASGSVVDDVISGKQVSPAGAAFSGTWDTLLSVTVSSKFSSQHNVVTIKNSSFGVRTLHGLFEPSGNNAKLLWRGIAEDGALNVITDPVKAKVGGMIGVS</sequence>
<dbReference type="SUPFAM" id="SSF82171">
    <property type="entry name" value="DPP6 N-terminal domain-like"/>
    <property type="match status" value="1"/>
</dbReference>
<dbReference type="KEGG" id="cgrn:4412665_00724"/>
<feature type="domain" description="DUF6531" evidence="1">
    <location>
        <begin position="289"/>
        <end position="371"/>
    </location>
</feature>
<dbReference type="Gene3D" id="2.180.10.10">
    <property type="entry name" value="RHS repeat-associated core"/>
    <property type="match status" value="6"/>
</dbReference>
<dbReference type="Pfam" id="PF05593">
    <property type="entry name" value="RHS_repeat"/>
    <property type="match status" value="8"/>
</dbReference>
<dbReference type="InterPro" id="IPR022385">
    <property type="entry name" value="Rhs_assc_core"/>
</dbReference>
<dbReference type="eggNOG" id="COG3209">
    <property type="taxonomic scope" value="Bacteria"/>
</dbReference>
<dbReference type="InterPro" id="IPR036322">
    <property type="entry name" value="WD40_repeat_dom_sf"/>
</dbReference>
<evidence type="ECO:0000259" key="1">
    <source>
        <dbReference type="Pfam" id="PF20148"/>
    </source>
</evidence>
<accession>A0A239WCX2</accession>
<dbReference type="Proteomes" id="UP000215332">
    <property type="component" value="Chromosome 1"/>
</dbReference>
<dbReference type="eggNOG" id="COG1412">
    <property type="taxonomic scope" value="Bacteria"/>
</dbReference>
<dbReference type="InterPro" id="IPR031325">
    <property type="entry name" value="RHS_repeat"/>
</dbReference>
<protein>
    <submittedName>
        <fullName evidence="2">Cell wall-associated polypeptide CWBP200</fullName>
    </submittedName>
</protein>
<dbReference type="NCBIfam" id="TIGR01643">
    <property type="entry name" value="YD_repeat_2x"/>
    <property type="match status" value="12"/>
</dbReference>
<organism evidence="2 3">
    <name type="scientific">Cutibacterium granulosum</name>
    <dbReference type="NCBI Taxonomy" id="33011"/>
    <lineage>
        <taxon>Bacteria</taxon>
        <taxon>Bacillati</taxon>
        <taxon>Actinomycetota</taxon>
        <taxon>Actinomycetes</taxon>
        <taxon>Propionibacteriales</taxon>
        <taxon>Propionibacteriaceae</taxon>
        <taxon>Cutibacterium</taxon>
    </lineage>
</organism>
<dbReference type="PANTHER" id="PTHR32305">
    <property type="match status" value="1"/>
</dbReference>
<dbReference type="InterPro" id="IPR050708">
    <property type="entry name" value="T6SS_VgrG/RHS"/>
</dbReference>
<gene>
    <name evidence="2" type="primary">wapA_2</name>
    <name evidence="2" type="ORF">SAMEA4412665_00724</name>
</gene>
<dbReference type="PANTHER" id="PTHR32305:SF15">
    <property type="entry name" value="PROTEIN RHSA-RELATED"/>
    <property type="match status" value="1"/>
</dbReference>
<evidence type="ECO:0000313" key="2">
    <source>
        <dbReference type="EMBL" id="SNV32049.1"/>
    </source>
</evidence>
<name>A0A239WCX2_9ACTN</name>
<evidence type="ECO:0000313" key="3">
    <source>
        <dbReference type="Proteomes" id="UP000215332"/>
    </source>
</evidence>
<reference evidence="2 3" key="1">
    <citation type="submission" date="2017-06" db="EMBL/GenBank/DDBJ databases">
        <authorList>
            <consortium name="Pathogen Informatics"/>
        </authorList>
    </citation>
    <scope>NUCLEOTIDE SEQUENCE [LARGE SCALE GENOMIC DNA]</scope>
    <source>
        <strain evidence="2 3">NCTC11865</strain>
    </source>
</reference>